<name>A0A6J7HFF0_9ZZZZ</name>
<proteinExistence type="predicted"/>
<organism evidence="2">
    <name type="scientific">freshwater metagenome</name>
    <dbReference type="NCBI Taxonomy" id="449393"/>
    <lineage>
        <taxon>unclassified sequences</taxon>
        <taxon>metagenomes</taxon>
        <taxon>ecological metagenomes</taxon>
    </lineage>
</organism>
<dbReference type="AlphaFoldDB" id="A0A6J7HFF0"/>
<dbReference type="Pfam" id="PF19040">
    <property type="entry name" value="SGNH"/>
    <property type="match status" value="1"/>
</dbReference>
<protein>
    <submittedName>
        <fullName evidence="2">Unannotated protein</fullName>
    </submittedName>
</protein>
<evidence type="ECO:0000259" key="1">
    <source>
        <dbReference type="Pfam" id="PF19040"/>
    </source>
</evidence>
<gene>
    <name evidence="2" type="ORF">UFOPK3610_01258</name>
</gene>
<reference evidence="2" key="1">
    <citation type="submission" date="2020-05" db="EMBL/GenBank/DDBJ databases">
        <authorList>
            <person name="Chiriac C."/>
            <person name="Salcher M."/>
            <person name="Ghai R."/>
            <person name="Kavagutti S V."/>
        </authorList>
    </citation>
    <scope>NUCLEOTIDE SEQUENCE</scope>
</reference>
<evidence type="ECO:0000313" key="2">
    <source>
        <dbReference type="EMBL" id="CAB4918302.1"/>
    </source>
</evidence>
<dbReference type="EMBL" id="CAFBMR010000052">
    <property type="protein sequence ID" value="CAB4918302.1"/>
    <property type="molecule type" value="Genomic_DNA"/>
</dbReference>
<sequence>MLIRKLGLVTPPVLRVSAYAAVVFLASVACLGATSAAHAVMPHSSDLVSPSRLQGANNPHSSTVMVVGDSVPAELMDTINKEAKKRDLNLVPVAFGGCSVVGLYQLDETNHPFRWSGRCTTAPRIQTQAIKTYDPQLVIWYSGREKMTVCMVPTKDGCAVGSKIYASGTHAQHALVEKAMVTSFKRLTSKGAKLVIILPTPRGLTATGSCAAEPTSGGCAQDPQGLGHFVWMVKAYKNLAAAYPMKVKIVTMADLLCPDFDSTTGCPAAMRAGSLIRLDGVHIAPSQEQWFVRNLFDRIQATGLLP</sequence>
<dbReference type="InterPro" id="IPR043968">
    <property type="entry name" value="SGNH"/>
</dbReference>
<dbReference type="PROSITE" id="PS51257">
    <property type="entry name" value="PROKAR_LIPOPROTEIN"/>
    <property type="match status" value="1"/>
</dbReference>
<dbReference type="SUPFAM" id="SSF52266">
    <property type="entry name" value="SGNH hydrolase"/>
    <property type="match status" value="1"/>
</dbReference>
<feature type="domain" description="SGNH" evidence="1">
    <location>
        <begin position="57"/>
        <end position="284"/>
    </location>
</feature>
<accession>A0A6J7HFF0</accession>